<sequence>MNISSVSTTAQVSFLQSKKKKQLKLNPSPTNRRRRDGVVVVGGAVVVPSMNTSLPSHVEFISSPSNPFVKHCLKLRQNSSYRHSHASVLVVGTNPIREITNFQELIKGKPAMVDCLLLVDGAEVPKDLSYSSNRIVRVSSTVMKKLSGVQSIDSIEAIALMRIPNSFCNLDDDQREANLHSLFPTPRRILVLDGIQDPGNLGALLRSAMAFGWDGVFLLPGCCDPFNDKALRAARGASFQIPIVSGNWDHLETLRNEYQMKMLAGHPESNQGLKCASALSRELANSLMDKHLCLILGGEGNGLSEQSKQACELISIPMEGQFESLNVSVAGGIFLFMLQSRNHRFI</sequence>
<dbReference type="STRING" id="56857.A0A200PNH1"/>
<keyword evidence="1 4" id="KW-0489">Methyltransferase</keyword>
<dbReference type="AlphaFoldDB" id="A0A200PNH1"/>
<dbReference type="SUPFAM" id="SSF55315">
    <property type="entry name" value="L30e-like"/>
    <property type="match status" value="1"/>
</dbReference>
<dbReference type="InterPro" id="IPR051259">
    <property type="entry name" value="rRNA_Methyltransferase"/>
</dbReference>
<dbReference type="FunFam" id="3.40.1280.10:FF:000027">
    <property type="entry name" value="Putative tRNA/rRNA methyltransferase YsgA"/>
    <property type="match status" value="1"/>
</dbReference>
<dbReference type="EMBL" id="MVGT01004390">
    <property type="protein sequence ID" value="OUZ99763.1"/>
    <property type="molecule type" value="Genomic_DNA"/>
</dbReference>
<proteinExistence type="predicted"/>
<dbReference type="OMA" id="RGASFQI"/>
<evidence type="ECO:0000259" key="3">
    <source>
        <dbReference type="Pfam" id="PF00588"/>
    </source>
</evidence>
<dbReference type="PANTHER" id="PTHR43191:SF2">
    <property type="entry name" value="RRNA METHYLTRANSFERASE 3, MITOCHONDRIAL"/>
    <property type="match status" value="1"/>
</dbReference>
<dbReference type="Gene3D" id="3.40.1280.10">
    <property type="match status" value="1"/>
</dbReference>
<dbReference type="GO" id="GO:0006396">
    <property type="term" value="P:RNA processing"/>
    <property type="evidence" value="ECO:0007669"/>
    <property type="project" value="InterPro"/>
</dbReference>
<dbReference type="SUPFAM" id="SSF75217">
    <property type="entry name" value="alpha/beta knot"/>
    <property type="match status" value="1"/>
</dbReference>
<dbReference type="GO" id="GO:0003723">
    <property type="term" value="F:RNA binding"/>
    <property type="evidence" value="ECO:0007669"/>
    <property type="project" value="InterPro"/>
</dbReference>
<dbReference type="InterPro" id="IPR001537">
    <property type="entry name" value="SpoU_MeTrfase"/>
</dbReference>
<comment type="caution">
    <text evidence="4">The sequence shown here is derived from an EMBL/GenBank/DDBJ whole genome shotgun (WGS) entry which is preliminary data.</text>
</comment>
<evidence type="ECO:0000256" key="1">
    <source>
        <dbReference type="ARBA" id="ARBA00022603"/>
    </source>
</evidence>
<dbReference type="InterPro" id="IPR029026">
    <property type="entry name" value="tRNA_m1G_MTases_N"/>
</dbReference>
<keyword evidence="5" id="KW-1185">Reference proteome</keyword>
<reference evidence="4 5" key="1">
    <citation type="journal article" date="2017" name="Mol. Plant">
        <title>The Genome of Medicinal Plant Macleaya cordata Provides New Insights into Benzylisoquinoline Alkaloids Metabolism.</title>
        <authorList>
            <person name="Liu X."/>
            <person name="Liu Y."/>
            <person name="Huang P."/>
            <person name="Ma Y."/>
            <person name="Qing Z."/>
            <person name="Tang Q."/>
            <person name="Cao H."/>
            <person name="Cheng P."/>
            <person name="Zheng Y."/>
            <person name="Yuan Z."/>
            <person name="Zhou Y."/>
            <person name="Liu J."/>
            <person name="Tang Z."/>
            <person name="Zhuo Y."/>
            <person name="Zhang Y."/>
            <person name="Yu L."/>
            <person name="Huang J."/>
            <person name="Yang P."/>
            <person name="Peng Q."/>
            <person name="Zhang J."/>
            <person name="Jiang W."/>
            <person name="Zhang Z."/>
            <person name="Lin K."/>
            <person name="Ro D.K."/>
            <person name="Chen X."/>
            <person name="Xiong X."/>
            <person name="Shang Y."/>
            <person name="Huang S."/>
            <person name="Zeng J."/>
        </authorList>
    </citation>
    <scope>NUCLEOTIDE SEQUENCE [LARGE SCALE GENOMIC DNA]</scope>
    <source>
        <strain evidence="5">cv. BLH2017</strain>
        <tissue evidence="4">Root</tissue>
    </source>
</reference>
<dbReference type="Gene3D" id="3.30.1330.30">
    <property type="match status" value="1"/>
</dbReference>
<evidence type="ECO:0000256" key="2">
    <source>
        <dbReference type="ARBA" id="ARBA00022679"/>
    </source>
</evidence>
<dbReference type="PANTHER" id="PTHR43191">
    <property type="entry name" value="RRNA METHYLTRANSFERASE 3"/>
    <property type="match status" value="1"/>
</dbReference>
<dbReference type="Proteomes" id="UP000195402">
    <property type="component" value="Unassembled WGS sequence"/>
</dbReference>
<evidence type="ECO:0000313" key="5">
    <source>
        <dbReference type="Proteomes" id="UP000195402"/>
    </source>
</evidence>
<dbReference type="FunCoup" id="A0A200PNH1">
    <property type="interactions" value="717"/>
</dbReference>
<dbReference type="OrthoDB" id="270651at2759"/>
<dbReference type="Pfam" id="PF00588">
    <property type="entry name" value="SpoU_methylase"/>
    <property type="match status" value="1"/>
</dbReference>
<feature type="domain" description="tRNA/rRNA methyltransferase SpoU type" evidence="3">
    <location>
        <begin position="189"/>
        <end position="336"/>
    </location>
</feature>
<accession>A0A200PNH1</accession>
<keyword evidence="2 4" id="KW-0808">Transferase</keyword>
<protein>
    <submittedName>
        <fullName evidence="4">tRNA/rRNA methyltransferase</fullName>
    </submittedName>
</protein>
<evidence type="ECO:0000313" key="4">
    <source>
        <dbReference type="EMBL" id="OUZ99763.1"/>
    </source>
</evidence>
<organism evidence="4 5">
    <name type="scientific">Macleaya cordata</name>
    <name type="common">Five-seeded plume-poppy</name>
    <name type="synonym">Bocconia cordata</name>
    <dbReference type="NCBI Taxonomy" id="56857"/>
    <lineage>
        <taxon>Eukaryota</taxon>
        <taxon>Viridiplantae</taxon>
        <taxon>Streptophyta</taxon>
        <taxon>Embryophyta</taxon>
        <taxon>Tracheophyta</taxon>
        <taxon>Spermatophyta</taxon>
        <taxon>Magnoliopsida</taxon>
        <taxon>Ranunculales</taxon>
        <taxon>Papaveraceae</taxon>
        <taxon>Papaveroideae</taxon>
        <taxon>Macleaya</taxon>
    </lineage>
</organism>
<dbReference type="InParanoid" id="A0A200PNH1"/>
<dbReference type="InterPro" id="IPR029028">
    <property type="entry name" value="Alpha/beta_knot_MTases"/>
</dbReference>
<dbReference type="InterPro" id="IPR029064">
    <property type="entry name" value="Ribosomal_eL30-like_sf"/>
</dbReference>
<gene>
    <name evidence="4" type="ORF">BVC80_9065g35</name>
</gene>
<dbReference type="GO" id="GO:0032259">
    <property type="term" value="P:methylation"/>
    <property type="evidence" value="ECO:0007669"/>
    <property type="project" value="UniProtKB-KW"/>
</dbReference>
<dbReference type="CDD" id="cd18095">
    <property type="entry name" value="SpoU-like_rRNA-MTase"/>
    <property type="match status" value="1"/>
</dbReference>
<dbReference type="GO" id="GO:0008173">
    <property type="term" value="F:RNA methyltransferase activity"/>
    <property type="evidence" value="ECO:0007669"/>
    <property type="project" value="InterPro"/>
</dbReference>
<name>A0A200PNH1_MACCD</name>